<dbReference type="InterPro" id="IPR015942">
    <property type="entry name" value="Asp/Glu/hydantoin_racemase"/>
</dbReference>
<dbReference type="PROSITE" id="PS00924">
    <property type="entry name" value="ASP_GLU_RACEMASE_2"/>
    <property type="match status" value="1"/>
</dbReference>
<dbReference type="InterPro" id="IPR004380">
    <property type="entry name" value="Asp_race"/>
</dbReference>
<dbReference type="NCBIfam" id="TIGR00035">
    <property type="entry name" value="asp_race"/>
    <property type="match status" value="1"/>
</dbReference>
<dbReference type="GO" id="GO:0047661">
    <property type="term" value="F:amino-acid racemase activity"/>
    <property type="evidence" value="ECO:0007669"/>
    <property type="project" value="InterPro"/>
</dbReference>
<dbReference type="KEGG" id="fcl:A4G17_04595"/>
<dbReference type="Proteomes" id="UP000276901">
    <property type="component" value="Unassembled WGS sequence"/>
</dbReference>
<evidence type="ECO:0000256" key="2">
    <source>
        <dbReference type="ARBA" id="ARBA00023235"/>
    </source>
</evidence>
<dbReference type="PANTHER" id="PTHR21198:SF7">
    <property type="entry name" value="ASPARTATE-GLUTAMATE RACEMASE FAMILY"/>
    <property type="match status" value="1"/>
</dbReference>
<dbReference type="SUPFAM" id="SSF53681">
    <property type="entry name" value="Aspartate/glutamate racemase"/>
    <property type="match status" value="2"/>
</dbReference>
<dbReference type="EMBL" id="RKQT01000003">
    <property type="protein sequence ID" value="RPE92315.1"/>
    <property type="molecule type" value="Genomic_DNA"/>
</dbReference>
<name>A0AAE6X6F5_9PAST</name>
<accession>A0AAE6X6F5</accession>
<protein>
    <submittedName>
        <fullName evidence="4">Aspartate racemase</fullName>
    </submittedName>
    <submittedName>
        <fullName evidence="3">Aspartate/glutamate racemase</fullName>
    </submittedName>
</protein>
<evidence type="ECO:0000256" key="1">
    <source>
        <dbReference type="ARBA" id="ARBA00007847"/>
    </source>
</evidence>
<dbReference type="Proteomes" id="UP000502287">
    <property type="component" value="Chromosome"/>
</dbReference>
<dbReference type="EMBL" id="CP015029">
    <property type="protein sequence ID" value="QIM64764.1"/>
    <property type="molecule type" value="Genomic_DNA"/>
</dbReference>
<dbReference type="AlphaFoldDB" id="A0AAE6X6F5"/>
<dbReference type="InterPro" id="IPR033134">
    <property type="entry name" value="Asp/Glu_racemase_AS_2"/>
</dbReference>
<evidence type="ECO:0000313" key="4">
    <source>
        <dbReference type="EMBL" id="RPE92315.1"/>
    </source>
</evidence>
<dbReference type="Pfam" id="PF01177">
    <property type="entry name" value="Asp_Glu_race"/>
    <property type="match status" value="1"/>
</dbReference>
<organism evidence="3 6">
    <name type="scientific">Frederiksenia canicola</name>
    <dbReference type="NCBI Taxonomy" id="123824"/>
    <lineage>
        <taxon>Bacteria</taxon>
        <taxon>Pseudomonadati</taxon>
        <taxon>Pseudomonadota</taxon>
        <taxon>Gammaproteobacteria</taxon>
        <taxon>Pasteurellales</taxon>
        <taxon>Pasteurellaceae</taxon>
        <taxon>Frederiksenia</taxon>
    </lineage>
</organism>
<dbReference type="RefSeq" id="WP_123957230.1">
    <property type="nucleotide sequence ID" value="NZ_CP015029.1"/>
</dbReference>
<proteinExistence type="inferred from homology"/>
<evidence type="ECO:0000313" key="6">
    <source>
        <dbReference type="Proteomes" id="UP000502287"/>
    </source>
</evidence>
<sequence length="231" mass="25317">MKTLGIIGGMSPESTVTYYSQINRLVNQAKGGNYSAKLLMVSVEFEQIVQCQKAGNWQQAGEILADAARTLEKMGADGILLATNTMHKVADYISGAVTIPFLHIIDATAQHILDQNISTVGLLGTRFTMQDDFYRNGLSERGISAIVPSEEQQAEIHRIIFEELCVGKLLPKSKQYYLQVIADLQKLGAEGIILGCTEIGLLIEQTDFSLPFFDTAEIHSKTASTFILDGE</sequence>
<comment type="similarity">
    <text evidence="1">Belongs to the aspartate/glutamate racemases family.</text>
</comment>
<evidence type="ECO:0000313" key="3">
    <source>
        <dbReference type="EMBL" id="QIM64764.1"/>
    </source>
</evidence>
<reference evidence="3 6" key="1">
    <citation type="submission" date="2016-03" db="EMBL/GenBank/DDBJ databases">
        <authorList>
            <person name="Hansen M.J."/>
            <person name="Bojesen A.M."/>
            <person name="Planet P."/>
        </authorList>
    </citation>
    <scope>NUCLEOTIDE SEQUENCE [LARGE SCALE GENOMIC DNA]</scope>
    <source>
        <strain evidence="3 6">HPA 21</strain>
    </source>
</reference>
<dbReference type="Gene3D" id="3.40.50.1860">
    <property type="match status" value="2"/>
</dbReference>
<dbReference type="PANTHER" id="PTHR21198">
    <property type="entry name" value="GLUTAMATE RACEMASE"/>
    <property type="match status" value="1"/>
</dbReference>
<reference evidence="4 5" key="2">
    <citation type="submission" date="2018-11" db="EMBL/GenBank/DDBJ databases">
        <title>Genomic Encyclopedia of Type Strains, Phase IV (KMG-IV): sequencing the most valuable type-strain genomes for metagenomic binning, comparative biology and taxonomic classification.</title>
        <authorList>
            <person name="Goeker M."/>
        </authorList>
    </citation>
    <scope>NUCLEOTIDE SEQUENCE [LARGE SCALE GENOMIC DNA]</scope>
    <source>
        <strain evidence="4 5">DSM 25797</strain>
    </source>
</reference>
<gene>
    <name evidence="3" type="ORF">A4G17_04595</name>
    <name evidence="4" type="ORF">EDC49_1613</name>
</gene>
<keyword evidence="5" id="KW-1185">Reference proteome</keyword>
<evidence type="ECO:0000313" key="5">
    <source>
        <dbReference type="Proteomes" id="UP000276901"/>
    </source>
</evidence>
<dbReference type="InterPro" id="IPR001920">
    <property type="entry name" value="Asp/Glu_race"/>
</dbReference>
<keyword evidence="2" id="KW-0413">Isomerase</keyword>